<sequence length="480" mass="51433">MPSSRWATPLDAVFLAAETDETLMHVGILLHLTPPDGEAAAFARDLVAELHAGPVEPPWTLHLQTRRLLRQLLHRWVEDPSFDVTHHVRLTALPHPGGERELGVLVSRLHSERLDLRRPPWEVHVIEGLEPGRVAVYVKVHHSLVDGVSGMRLLERGLSTDPDDRAHPHFLGIPPARGADRSENTGDGLGLLRTLLGGARAAPVAVRTAVATQLRLGDDAGATAVPSYVAPRSVLNARTGRARRFATQRLDLTRLRAVAAVGGHTVNDVLLTVCSTALRRYLDEIDARPDEPLVALVPVDVRAPEGHGGGNYVGGTLVSLATDVDDPVARLEAVAASAAAAKARTADLHPDAVIAYSVLLLLPAALEATRAASRLPLPVPTTLNLTVSNIPGPREVLYWRGARLDAAFPVSIPVHSMALNITAQSYAGSLDVGFVGDRDALPHLQRLAVRTGEALDELETAVVRSEAAVVRPRAARRSRG</sequence>
<protein>
    <recommendedName>
        <fullName evidence="4 11">Diacylglycerol O-acyltransferase</fullName>
        <ecNumber evidence="4 11">2.3.1.20</ecNumber>
    </recommendedName>
</protein>
<dbReference type="RefSeq" id="WP_211603288.1">
    <property type="nucleotide sequence ID" value="NZ_JAGSNF010000017.1"/>
</dbReference>
<evidence type="ECO:0000256" key="9">
    <source>
        <dbReference type="ARBA" id="ARBA00023315"/>
    </source>
</evidence>
<reference evidence="14" key="1">
    <citation type="submission" date="2021-04" db="EMBL/GenBank/DDBJ databases">
        <title>Phycicoccus avicenniae sp. nov., a novel endophytic actinomycetes isolated from branch of Avicennia mariana.</title>
        <authorList>
            <person name="Tuo L."/>
        </authorList>
    </citation>
    <scope>NUCLEOTIDE SEQUENCE</scope>
    <source>
        <strain evidence="14">BSK3Z-2</strain>
    </source>
</reference>
<dbReference type="GO" id="GO:0005886">
    <property type="term" value="C:plasma membrane"/>
    <property type="evidence" value="ECO:0007669"/>
    <property type="project" value="TreeGrafter"/>
</dbReference>
<evidence type="ECO:0000256" key="6">
    <source>
        <dbReference type="ARBA" id="ARBA00022679"/>
    </source>
</evidence>
<evidence type="ECO:0000259" key="13">
    <source>
        <dbReference type="Pfam" id="PF06974"/>
    </source>
</evidence>
<dbReference type="GO" id="GO:0006071">
    <property type="term" value="P:glycerol metabolic process"/>
    <property type="evidence" value="ECO:0007669"/>
    <property type="project" value="UniProtKB-KW"/>
</dbReference>
<keyword evidence="8 11" id="KW-0443">Lipid metabolism</keyword>
<dbReference type="InterPro" id="IPR023213">
    <property type="entry name" value="CAT-like_dom_sf"/>
</dbReference>
<evidence type="ECO:0000256" key="4">
    <source>
        <dbReference type="ARBA" id="ARBA00013244"/>
    </source>
</evidence>
<evidence type="ECO:0000256" key="8">
    <source>
        <dbReference type="ARBA" id="ARBA00023098"/>
    </source>
</evidence>
<evidence type="ECO:0000256" key="10">
    <source>
        <dbReference type="ARBA" id="ARBA00048109"/>
    </source>
</evidence>
<dbReference type="EMBL" id="JAGSNF010000017">
    <property type="protein sequence ID" value="MBR7743985.1"/>
    <property type="molecule type" value="Genomic_DNA"/>
</dbReference>
<evidence type="ECO:0000256" key="1">
    <source>
        <dbReference type="ARBA" id="ARBA00004771"/>
    </source>
</evidence>
<dbReference type="PANTHER" id="PTHR31650">
    <property type="entry name" value="O-ACYLTRANSFERASE (WSD1-LIKE) FAMILY PROTEIN"/>
    <property type="match status" value="1"/>
</dbReference>
<evidence type="ECO:0000256" key="11">
    <source>
        <dbReference type="RuleBase" id="RU361241"/>
    </source>
</evidence>
<dbReference type="PANTHER" id="PTHR31650:SF1">
    <property type="entry name" value="WAX ESTER SYNTHASE_DIACYLGLYCEROL ACYLTRANSFERASE 4-RELATED"/>
    <property type="match status" value="1"/>
</dbReference>
<proteinExistence type="inferred from homology"/>
<evidence type="ECO:0000256" key="3">
    <source>
        <dbReference type="ARBA" id="ARBA00009587"/>
    </source>
</evidence>
<dbReference type="InterPro" id="IPR009721">
    <property type="entry name" value="O-acyltransferase_WSD1_C"/>
</dbReference>
<comment type="similarity">
    <text evidence="3 11">Belongs to the long-chain O-acyltransferase family.</text>
</comment>
<dbReference type="NCBIfam" id="TIGR02946">
    <property type="entry name" value="acyl_WS_DGAT"/>
    <property type="match status" value="1"/>
</dbReference>
<dbReference type="InterPro" id="IPR014292">
    <property type="entry name" value="Acyl_transf_WS/DGAT"/>
</dbReference>
<keyword evidence="15" id="KW-1185">Reference proteome</keyword>
<dbReference type="Gene3D" id="3.30.559.30">
    <property type="entry name" value="Nonribosomal peptide synthetase, condensation domain"/>
    <property type="match status" value="1"/>
</dbReference>
<dbReference type="Pfam" id="PF06974">
    <property type="entry name" value="WS_DGAT_C"/>
    <property type="match status" value="1"/>
</dbReference>
<dbReference type="SUPFAM" id="SSF52777">
    <property type="entry name" value="CoA-dependent acyltransferases"/>
    <property type="match status" value="1"/>
</dbReference>
<dbReference type="Gene3D" id="3.30.559.10">
    <property type="entry name" value="Chloramphenicol acetyltransferase-like domain"/>
    <property type="match status" value="1"/>
</dbReference>
<keyword evidence="5 11" id="KW-0444">Lipid biosynthesis</keyword>
<keyword evidence="6 11" id="KW-0808">Transferase</keyword>
<evidence type="ECO:0000313" key="15">
    <source>
        <dbReference type="Proteomes" id="UP000677016"/>
    </source>
</evidence>
<comment type="caution">
    <text evidence="14">The sequence shown here is derived from an EMBL/GenBank/DDBJ whole genome shotgun (WGS) entry which is preliminary data.</text>
</comment>
<keyword evidence="9 11" id="KW-0012">Acyltransferase</keyword>
<dbReference type="AlphaFoldDB" id="A0A941DAS6"/>
<evidence type="ECO:0000256" key="2">
    <source>
        <dbReference type="ARBA" id="ARBA00005189"/>
    </source>
</evidence>
<gene>
    <name evidence="14" type="ORF">KC207_11860</name>
</gene>
<dbReference type="GO" id="GO:0051701">
    <property type="term" value="P:biological process involved in interaction with host"/>
    <property type="evidence" value="ECO:0007669"/>
    <property type="project" value="TreeGrafter"/>
</dbReference>
<name>A0A941DAS6_9MICO</name>
<dbReference type="Proteomes" id="UP000677016">
    <property type="component" value="Unassembled WGS sequence"/>
</dbReference>
<comment type="pathway">
    <text evidence="2">Lipid metabolism.</text>
</comment>
<dbReference type="Pfam" id="PF03007">
    <property type="entry name" value="WS_DGAT_cat"/>
    <property type="match status" value="1"/>
</dbReference>
<evidence type="ECO:0000256" key="7">
    <source>
        <dbReference type="ARBA" id="ARBA00022798"/>
    </source>
</evidence>
<dbReference type="InterPro" id="IPR045034">
    <property type="entry name" value="O-acyltransferase_WSD1-like"/>
</dbReference>
<dbReference type="GO" id="GO:0001666">
    <property type="term" value="P:response to hypoxia"/>
    <property type="evidence" value="ECO:0007669"/>
    <property type="project" value="TreeGrafter"/>
</dbReference>
<evidence type="ECO:0000259" key="12">
    <source>
        <dbReference type="Pfam" id="PF03007"/>
    </source>
</evidence>
<dbReference type="GO" id="GO:0071731">
    <property type="term" value="P:response to nitric oxide"/>
    <property type="evidence" value="ECO:0007669"/>
    <property type="project" value="TreeGrafter"/>
</dbReference>
<dbReference type="GO" id="GO:0019432">
    <property type="term" value="P:triglyceride biosynthetic process"/>
    <property type="evidence" value="ECO:0007669"/>
    <property type="project" value="TreeGrafter"/>
</dbReference>
<comment type="catalytic activity">
    <reaction evidence="10 11">
        <text>an acyl-CoA + a 1,2-diacyl-sn-glycerol = a triacyl-sn-glycerol + CoA</text>
        <dbReference type="Rhea" id="RHEA:10868"/>
        <dbReference type="ChEBI" id="CHEBI:17815"/>
        <dbReference type="ChEBI" id="CHEBI:57287"/>
        <dbReference type="ChEBI" id="CHEBI:58342"/>
        <dbReference type="ChEBI" id="CHEBI:64615"/>
        <dbReference type="EC" id="2.3.1.20"/>
    </reaction>
</comment>
<evidence type="ECO:0000313" key="14">
    <source>
        <dbReference type="EMBL" id="MBR7743985.1"/>
    </source>
</evidence>
<feature type="domain" description="O-acyltransferase WSD1 C-terminal" evidence="13">
    <location>
        <begin position="310"/>
        <end position="458"/>
    </location>
</feature>
<dbReference type="EC" id="2.3.1.20" evidence="4 11"/>
<dbReference type="InterPro" id="IPR004255">
    <property type="entry name" value="O-acyltransferase_WSD1_N"/>
</dbReference>
<evidence type="ECO:0000256" key="5">
    <source>
        <dbReference type="ARBA" id="ARBA00022516"/>
    </source>
</evidence>
<organism evidence="14 15">
    <name type="scientific">Phycicoccus avicenniae</name>
    <dbReference type="NCBI Taxonomy" id="2828860"/>
    <lineage>
        <taxon>Bacteria</taxon>
        <taxon>Bacillati</taxon>
        <taxon>Actinomycetota</taxon>
        <taxon>Actinomycetes</taxon>
        <taxon>Micrococcales</taxon>
        <taxon>Intrasporangiaceae</taxon>
        <taxon>Phycicoccus</taxon>
    </lineage>
</organism>
<comment type="pathway">
    <text evidence="1 11">Glycerolipid metabolism; triacylglycerol biosynthesis.</text>
</comment>
<accession>A0A941DAS6</accession>
<dbReference type="GO" id="GO:0004144">
    <property type="term" value="F:diacylglycerol O-acyltransferase activity"/>
    <property type="evidence" value="ECO:0007669"/>
    <property type="project" value="UniProtKB-EC"/>
</dbReference>
<keyword evidence="7 11" id="KW-0319">Glycerol metabolism</keyword>
<feature type="domain" description="O-acyltransferase WSD1-like N-terminal" evidence="12">
    <location>
        <begin position="9"/>
        <end position="269"/>
    </location>
</feature>